<keyword evidence="3" id="KW-1185">Reference proteome</keyword>
<proteinExistence type="predicted"/>
<feature type="region of interest" description="Disordered" evidence="1">
    <location>
        <begin position="84"/>
        <end position="106"/>
    </location>
</feature>
<dbReference type="AlphaFoldDB" id="A0A392P1W6"/>
<feature type="compositionally biased region" description="Polar residues" evidence="1">
    <location>
        <begin position="87"/>
        <end position="106"/>
    </location>
</feature>
<accession>A0A392P1W6</accession>
<evidence type="ECO:0000313" key="3">
    <source>
        <dbReference type="Proteomes" id="UP000265520"/>
    </source>
</evidence>
<sequence>MSTRHSSVHETSRFQPMPFRSSSFHESGSSSRFAGQTYQEDDNRPSNVDLNRPASQLPPINTAATLREINIDMMSDDFVLDAFLSPYDNQGNQGNNKGRSQGGHNS</sequence>
<reference evidence="2 3" key="1">
    <citation type="journal article" date="2018" name="Front. Plant Sci.">
        <title>Red Clover (Trifolium pratense) and Zigzag Clover (T. medium) - A Picture of Genomic Similarities and Differences.</title>
        <authorList>
            <person name="Dluhosova J."/>
            <person name="Istvanek J."/>
            <person name="Nedelnik J."/>
            <person name="Repkova J."/>
        </authorList>
    </citation>
    <scope>NUCLEOTIDE SEQUENCE [LARGE SCALE GENOMIC DNA]</scope>
    <source>
        <strain evidence="3">cv. 10/8</strain>
        <tissue evidence="2">Leaf</tissue>
    </source>
</reference>
<evidence type="ECO:0000256" key="1">
    <source>
        <dbReference type="SAM" id="MobiDB-lite"/>
    </source>
</evidence>
<protein>
    <submittedName>
        <fullName evidence="2">Uncharacterized protein</fullName>
    </submittedName>
</protein>
<evidence type="ECO:0000313" key="2">
    <source>
        <dbReference type="EMBL" id="MCI05988.1"/>
    </source>
</evidence>
<organism evidence="2 3">
    <name type="scientific">Trifolium medium</name>
    <dbReference type="NCBI Taxonomy" id="97028"/>
    <lineage>
        <taxon>Eukaryota</taxon>
        <taxon>Viridiplantae</taxon>
        <taxon>Streptophyta</taxon>
        <taxon>Embryophyta</taxon>
        <taxon>Tracheophyta</taxon>
        <taxon>Spermatophyta</taxon>
        <taxon>Magnoliopsida</taxon>
        <taxon>eudicotyledons</taxon>
        <taxon>Gunneridae</taxon>
        <taxon>Pentapetalae</taxon>
        <taxon>rosids</taxon>
        <taxon>fabids</taxon>
        <taxon>Fabales</taxon>
        <taxon>Fabaceae</taxon>
        <taxon>Papilionoideae</taxon>
        <taxon>50 kb inversion clade</taxon>
        <taxon>NPAAA clade</taxon>
        <taxon>Hologalegina</taxon>
        <taxon>IRL clade</taxon>
        <taxon>Trifolieae</taxon>
        <taxon>Trifolium</taxon>
    </lineage>
</organism>
<feature type="compositionally biased region" description="Low complexity" evidence="1">
    <location>
        <begin position="21"/>
        <end position="31"/>
    </location>
</feature>
<dbReference type="EMBL" id="LXQA010060368">
    <property type="protein sequence ID" value="MCI05988.1"/>
    <property type="molecule type" value="Genomic_DNA"/>
</dbReference>
<feature type="region of interest" description="Disordered" evidence="1">
    <location>
        <begin position="1"/>
        <end position="61"/>
    </location>
</feature>
<dbReference type="Proteomes" id="UP000265520">
    <property type="component" value="Unassembled WGS sequence"/>
</dbReference>
<name>A0A392P1W6_9FABA</name>
<comment type="caution">
    <text evidence="2">The sequence shown here is derived from an EMBL/GenBank/DDBJ whole genome shotgun (WGS) entry which is preliminary data.</text>
</comment>